<evidence type="ECO:0000313" key="2">
    <source>
        <dbReference type="EMBL" id="KLO06806.1"/>
    </source>
</evidence>
<dbReference type="AlphaFoldDB" id="A0A0H2RPP5"/>
<keyword evidence="3" id="KW-1185">Reference proteome</keyword>
<dbReference type="Proteomes" id="UP000053477">
    <property type="component" value="Unassembled WGS sequence"/>
</dbReference>
<evidence type="ECO:0000256" key="1">
    <source>
        <dbReference type="SAM" id="MobiDB-lite"/>
    </source>
</evidence>
<dbReference type="OrthoDB" id="3265433at2759"/>
<sequence length="386" mass="43909">IPAPTMAQIRLKLAETETSSGVESGATTWIVTGMNLQEAIMKFKRTLRRMKGGGTIAAKTKVEEQRRKLNARVTSFQSAAEGFYSLIPTTQNRHVEAAEPAVDDDLEDPFQDSDDEGEEGCIVRPETVKLKLPSIVLPTITNPAPEIRKLAKQELKLRKGQANDALSNLRVEIGYKSLLFREEVRKVRGYSNRTRAWDDVNKSQDKVEESAALYRLARASMVQLGAPPSLLELYQELKEEDMTIPDDLPNPNRANQRSDKLSWFWRMSGQPVEGKEKESWMKEFYRVNWLRAKARHARWREEKEIVLAEMQNTLRWFEHRCSTWEDRMESAIANGEPGHAAYARKQIALCHRLRSNAVTAFRITIPSDEDQPPAPPVQHMAEGAAN</sequence>
<reference evidence="2 3" key="1">
    <citation type="submission" date="2015-04" db="EMBL/GenBank/DDBJ databases">
        <title>Complete genome sequence of Schizopora paradoxa KUC8140, a cosmopolitan wood degrader in East Asia.</title>
        <authorList>
            <consortium name="DOE Joint Genome Institute"/>
            <person name="Min B."/>
            <person name="Park H."/>
            <person name="Jang Y."/>
            <person name="Kim J.-J."/>
            <person name="Kim K.H."/>
            <person name="Pangilinan J."/>
            <person name="Lipzen A."/>
            <person name="Riley R."/>
            <person name="Grigoriev I.V."/>
            <person name="Spatafora J.W."/>
            <person name="Choi I.-G."/>
        </authorList>
    </citation>
    <scope>NUCLEOTIDE SEQUENCE [LARGE SCALE GENOMIC DNA]</scope>
    <source>
        <strain evidence="2 3">KUC8140</strain>
    </source>
</reference>
<evidence type="ECO:0000313" key="3">
    <source>
        <dbReference type="Proteomes" id="UP000053477"/>
    </source>
</evidence>
<dbReference type="EMBL" id="KQ086179">
    <property type="protein sequence ID" value="KLO06806.1"/>
    <property type="molecule type" value="Genomic_DNA"/>
</dbReference>
<proteinExistence type="predicted"/>
<protein>
    <submittedName>
        <fullName evidence="2">Uncharacterized protein</fullName>
    </submittedName>
</protein>
<gene>
    <name evidence="2" type="ORF">SCHPADRAFT_837495</name>
</gene>
<organism evidence="2 3">
    <name type="scientific">Schizopora paradoxa</name>
    <dbReference type="NCBI Taxonomy" id="27342"/>
    <lineage>
        <taxon>Eukaryota</taxon>
        <taxon>Fungi</taxon>
        <taxon>Dikarya</taxon>
        <taxon>Basidiomycota</taxon>
        <taxon>Agaricomycotina</taxon>
        <taxon>Agaricomycetes</taxon>
        <taxon>Hymenochaetales</taxon>
        <taxon>Schizoporaceae</taxon>
        <taxon>Schizopora</taxon>
    </lineage>
</organism>
<dbReference type="STRING" id="27342.A0A0H2RPP5"/>
<name>A0A0H2RPP5_9AGAM</name>
<accession>A0A0H2RPP5</accession>
<dbReference type="InParanoid" id="A0A0H2RPP5"/>
<feature type="non-terminal residue" evidence="2">
    <location>
        <position position="1"/>
    </location>
</feature>
<feature type="region of interest" description="Disordered" evidence="1">
    <location>
        <begin position="364"/>
        <end position="386"/>
    </location>
</feature>